<dbReference type="GO" id="GO:0032153">
    <property type="term" value="C:cell division site"/>
    <property type="evidence" value="ECO:0007669"/>
    <property type="project" value="UniProtKB-UniRule"/>
</dbReference>
<feature type="domain" description="SHS2" evidence="8">
    <location>
        <begin position="24"/>
        <end position="225"/>
    </location>
</feature>
<reference evidence="9 10" key="1">
    <citation type="submission" date="2016-10" db="EMBL/GenBank/DDBJ databases">
        <authorList>
            <person name="de Groot N.N."/>
        </authorList>
    </citation>
    <scope>NUCLEOTIDE SEQUENCE [LARGE SCALE GENOMIC DNA]</scope>
    <source>
        <strain evidence="10">KMM 9023,NRIC 0796,JCM 17311,KCTC 23692</strain>
    </source>
</reference>
<dbReference type="Proteomes" id="UP000199302">
    <property type="component" value="Unassembled WGS sequence"/>
</dbReference>
<dbReference type="InterPro" id="IPR043129">
    <property type="entry name" value="ATPase_NBD"/>
</dbReference>
<dbReference type="CDD" id="cd24048">
    <property type="entry name" value="ASKHA_NBD_FtsA"/>
    <property type="match status" value="1"/>
</dbReference>
<name>A0A1I6CP43_9RHOB</name>
<keyword evidence="10" id="KW-1185">Reference proteome</keyword>
<dbReference type="NCBIfam" id="TIGR01174">
    <property type="entry name" value="ftsA"/>
    <property type="match status" value="1"/>
</dbReference>
<comment type="similarity">
    <text evidence="1">Belongs to the heat shock protein 70 family.</text>
</comment>
<comment type="similarity">
    <text evidence="6 7">Belongs to the FtsA/MreB family.</text>
</comment>
<keyword evidence="3 6" id="KW-0132">Cell division</keyword>
<evidence type="ECO:0000256" key="7">
    <source>
        <dbReference type="PIRNR" id="PIRNR003101"/>
    </source>
</evidence>
<dbReference type="PANTHER" id="PTHR32432">
    <property type="entry name" value="CELL DIVISION PROTEIN FTSA-RELATED"/>
    <property type="match status" value="1"/>
</dbReference>
<evidence type="ECO:0000259" key="8">
    <source>
        <dbReference type="SMART" id="SM00842"/>
    </source>
</evidence>
<dbReference type="InterPro" id="IPR020823">
    <property type="entry name" value="Cell_div_FtsA"/>
</dbReference>
<dbReference type="OrthoDB" id="9810567at2"/>
<protein>
    <recommendedName>
        <fullName evidence="6 7">Cell division protein FtsA</fullName>
    </recommendedName>
</protein>
<dbReference type="Pfam" id="PF02491">
    <property type="entry name" value="SHS2_FTSA"/>
    <property type="match status" value="1"/>
</dbReference>
<dbReference type="STRING" id="871652.SAMN04515673_101119"/>
<evidence type="ECO:0000256" key="4">
    <source>
        <dbReference type="ARBA" id="ARBA00023136"/>
    </source>
</evidence>
<dbReference type="Gene3D" id="3.30.420.40">
    <property type="match status" value="1"/>
</dbReference>
<dbReference type="SMART" id="SM00842">
    <property type="entry name" value="FtsA"/>
    <property type="match status" value="1"/>
</dbReference>
<keyword evidence="5 6" id="KW-0131">Cell cycle</keyword>
<evidence type="ECO:0000256" key="3">
    <source>
        <dbReference type="ARBA" id="ARBA00022618"/>
    </source>
</evidence>
<proteinExistence type="inferred from homology"/>
<evidence type="ECO:0000256" key="6">
    <source>
        <dbReference type="HAMAP-Rule" id="MF_02033"/>
    </source>
</evidence>
<dbReference type="Pfam" id="PF14450">
    <property type="entry name" value="FtsA"/>
    <property type="match status" value="1"/>
</dbReference>
<gene>
    <name evidence="6" type="primary">ftsA</name>
    <name evidence="9" type="ORF">SAMN04515673_101119</name>
</gene>
<evidence type="ECO:0000256" key="2">
    <source>
        <dbReference type="ARBA" id="ARBA00022475"/>
    </source>
</evidence>
<dbReference type="GO" id="GO:0009898">
    <property type="term" value="C:cytoplasmic side of plasma membrane"/>
    <property type="evidence" value="ECO:0007669"/>
    <property type="project" value="UniProtKB-UniRule"/>
</dbReference>
<dbReference type="GO" id="GO:0043093">
    <property type="term" value="P:FtsZ-dependent cytokinesis"/>
    <property type="evidence" value="ECO:0007669"/>
    <property type="project" value="UniProtKB-UniRule"/>
</dbReference>
<dbReference type="PROSITE" id="PS01036">
    <property type="entry name" value="HSP70_3"/>
    <property type="match status" value="1"/>
</dbReference>
<dbReference type="InterPro" id="IPR050696">
    <property type="entry name" value="FtsA/MreB"/>
</dbReference>
<sequence>MIELYQSQRAMRAMRKAAMQRGVVAILDIGTSKVACLVLRFDGAPEVPEGEGVGSLAGQAGFRVIGAATTRSRGVRFGEIEAMGEAERAIRTAIQAAQKMAGIRVDHAIACLSGARPRSYGLEGRVDIGGGEVREQDVARVLAACEVPDLGEGREVLHAQPINFALDHRSGLSDPRGQIGQDLATDMHMLTVDATAMRNLAHCIKRCDLELAGIASASYMSGVSALVEDEQELGAACIDLGGGTTGVSIFIRKHMIFADTVRLGGDHVTSDISLGLGIPMANAERIKTFYGGVVATGMDDREMIEIGGETGDWELDRRTVSRAELIGIIRPRVEEILEEARARLDAAGFDHLPSQQIVLTGGASQLPGIDSLAARILGQQVRMGRPLRVQGLPQAATGPGFAGAVGLTLFAAHPQDEWWDFEIPMESYPARSLKRAMRWVRENW</sequence>
<dbReference type="InterPro" id="IPR003494">
    <property type="entry name" value="SHS2_FtsA"/>
</dbReference>
<dbReference type="SUPFAM" id="SSF53067">
    <property type="entry name" value="Actin-like ATPase domain"/>
    <property type="match status" value="2"/>
</dbReference>
<evidence type="ECO:0000256" key="5">
    <source>
        <dbReference type="ARBA" id="ARBA00023306"/>
    </source>
</evidence>
<evidence type="ECO:0000313" key="9">
    <source>
        <dbReference type="EMBL" id="SFQ94912.1"/>
    </source>
</evidence>
<dbReference type="PIRSF" id="PIRSF003101">
    <property type="entry name" value="FtsA"/>
    <property type="match status" value="1"/>
</dbReference>
<accession>A0A1I6CP43</accession>
<evidence type="ECO:0000313" key="10">
    <source>
        <dbReference type="Proteomes" id="UP000199302"/>
    </source>
</evidence>
<dbReference type="EMBL" id="FOYI01000001">
    <property type="protein sequence ID" value="SFQ94912.1"/>
    <property type="molecule type" value="Genomic_DNA"/>
</dbReference>
<keyword evidence="4 6" id="KW-0472">Membrane</keyword>
<dbReference type="AlphaFoldDB" id="A0A1I6CP43"/>
<dbReference type="RefSeq" id="WP_092075561.1">
    <property type="nucleotide sequence ID" value="NZ_FOYI01000001.1"/>
</dbReference>
<comment type="subcellular location">
    <subcellularLocation>
        <location evidence="6">Cell membrane</location>
        <topology evidence="6">Peripheral membrane protein</topology>
        <orientation evidence="6">Cytoplasmic side</orientation>
    </subcellularLocation>
    <text evidence="6">Localizes to the Z ring in an FtsZ-dependent manner. Targeted to the membrane through a conserved C-terminal amphipathic helix.</text>
</comment>
<evidence type="ECO:0000256" key="1">
    <source>
        <dbReference type="ARBA" id="ARBA00007381"/>
    </source>
</evidence>
<dbReference type="HAMAP" id="MF_02033">
    <property type="entry name" value="FtsA"/>
    <property type="match status" value="1"/>
</dbReference>
<comment type="function">
    <text evidence="6 7">Cell division protein that is involved in the assembly of the Z ring. May serve as a membrane anchor for the Z ring.</text>
</comment>
<dbReference type="InterPro" id="IPR018181">
    <property type="entry name" value="Heat_shock_70_CS"/>
</dbReference>
<organism evidence="9 10">
    <name type="scientific">Poseidonocella sedimentorum</name>
    <dbReference type="NCBI Taxonomy" id="871652"/>
    <lineage>
        <taxon>Bacteria</taxon>
        <taxon>Pseudomonadati</taxon>
        <taxon>Pseudomonadota</taxon>
        <taxon>Alphaproteobacteria</taxon>
        <taxon>Rhodobacterales</taxon>
        <taxon>Roseobacteraceae</taxon>
        <taxon>Poseidonocella</taxon>
    </lineage>
</organism>
<keyword evidence="2 6" id="KW-1003">Cell membrane</keyword>
<dbReference type="PANTHER" id="PTHR32432:SF4">
    <property type="entry name" value="CELL DIVISION PROTEIN FTSA"/>
    <property type="match status" value="1"/>
</dbReference>
<comment type="subunit">
    <text evidence="6">Self-interacts. Interacts with FtsZ.</text>
</comment>